<dbReference type="InterPro" id="IPR002347">
    <property type="entry name" value="SDR_fam"/>
</dbReference>
<dbReference type="STRING" id="39966.A0A369J9N3"/>
<proteinExistence type="predicted"/>
<evidence type="ECO:0000313" key="4">
    <source>
        <dbReference type="Proteomes" id="UP000076154"/>
    </source>
</evidence>
<dbReference type="PANTHER" id="PTHR43157:SF31">
    <property type="entry name" value="PHOSPHATIDYLINOSITOL-GLYCAN BIOSYNTHESIS CLASS F PROTEIN"/>
    <property type="match status" value="1"/>
</dbReference>
<dbReference type="FunCoup" id="A0A369J9N3">
    <property type="interactions" value="147"/>
</dbReference>
<dbReference type="EMBL" id="LUEZ02000107">
    <property type="protein sequence ID" value="RDB18042.1"/>
    <property type="molecule type" value="Genomic_DNA"/>
</dbReference>
<organism evidence="3 4">
    <name type="scientific">Hypsizygus marmoreus</name>
    <name type="common">White beech mushroom</name>
    <name type="synonym">Agaricus marmoreus</name>
    <dbReference type="NCBI Taxonomy" id="39966"/>
    <lineage>
        <taxon>Eukaryota</taxon>
        <taxon>Fungi</taxon>
        <taxon>Dikarya</taxon>
        <taxon>Basidiomycota</taxon>
        <taxon>Agaricomycotina</taxon>
        <taxon>Agaricomycetes</taxon>
        <taxon>Agaricomycetidae</taxon>
        <taxon>Agaricales</taxon>
        <taxon>Tricholomatineae</taxon>
        <taxon>Lyophyllaceae</taxon>
        <taxon>Hypsizygus</taxon>
    </lineage>
</organism>
<keyword evidence="2" id="KW-0560">Oxidoreductase</keyword>
<evidence type="ECO:0000256" key="2">
    <source>
        <dbReference type="ARBA" id="ARBA00023002"/>
    </source>
</evidence>
<evidence type="ECO:0008006" key="5">
    <source>
        <dbReference type="Google" id="ProtNLM"/>
    </source>
</evidence>
<dbReference type="InterPro" id="IPR036291">
    <property type="entry name" value="NAD(P)-bd_dom_sf"/>
</dbReference>
<evidence type="ECO:0000256" key="1">
    <source>
        <dbReference type="ARBA" id="ARBA00022857"/>
    </source>
</evidence>
<dbReference type="InParanoid" id="A0A369J9N3"/>
<name>A0A369J9N3_HYPMA</name>
<gene>
    <name evidence="3" type="ORF">Hypma_000726</name>
</gene>
<dbReference type="PANTHER" id="PTHR43157">
    <property type="entry name" value="PHOSPHATIDYLINOSITOL-GLYCAN BIOSYNTHESIS CLASS F PROTEIN-RELATED"/>
    <property type="match status" value="1"/>
</dbReference>
<protein>
    <recommendedName>
        <fullName evidence="5">NAD(P)-binding protein</fullName>
    </recommendedName>
</protein>
<dbReference type="AlphaFoldDB" id="A0A369J9N3"/>
<sequence>MGHTASSMLAESWPAAPKYSVDDVPDLTGKVVIVTGSNTGVGKEIVKALLNRNAKVYMASRNEDKAVHAIEDLRRLTGKEAVFLKLDLADLKSVKAAAEEFQRKEKELHILFNNGGVMFPPIDEVTADAYDLQMGTNVLGHFYFTWLLLPTLIATAQVSPDKHVRVISTASVMHYLGGLDFNTFKDGPARRKAGSFKLYCQSKYGDLVFASELARRYGDQGIVSMAVNPGNLSSDLQRHMSWLEYRIMALGLYPTSYGALTHLWGGTSPEGVEFNGKYLRPWATVGSPSPDALDPVLGKQLWEWMEEQVEHI</sequence>
<dbReference type="Proteomes" id="UP000076154">
    <property type="component" value="Unassembled WGS sequence"/>
</dbReference>
<accession>A0A369J9N3</accession>
<comment type="caution">
    <text evidence="3">The sequence shown here is derived from an EMBL/GenBank/DDBJ whole genome shotgun (WGS) entry which is preliminary data.</text>
</comment>
<dbReference type="Pfam" id="PF00106">
    <property type="entry name" value="adh_short"/>
    <property type="match status" value="1"/>
</dbReference>
<reference evidence="3" key="1">
    <citation type="submission" date="2018-04" db="EMBL/GenBank/DDBJ databases">
        <title>Whole genome sequencing of Hypsizygus marmoreus.</title>
        <authorList>
            <person name="Choi I.-G."/>
            <person name="Min B."/>
            <person name="Kim J.-G."/>
            <person name="Kim S."/>
            <person name="Oh Y.-L."/>
            <person name="Kong W.-S."/>
            <person name="Park H."/>
            <person name="Jeong J."/>
            <person name="Song E.-S."/>
        </authorList>
    </citation>
    <scope>NUCLEOTIDE SEQUENCE [LARGE SCALE GENOMIC DNA]</scope>
    <source>
        <strain evidence="3">51987-8</strain>
    </source>
</reference>
<keyword evidence="4" id="KW-1185">Reference proteome</keyword>
<dbReference type="InterPro" id="IPR020904">
    <property type="entry name" value="Sc_DH/Rdtase_CS"/>
</dbReference>
<dbReference type="Gene3D" id="3.40.50.720">
    <property type="entry name" value="NAD(P)-binding Rossmann-like Domain"/>
    <property type="match status" value="1"/>
</dbReference>
<dbReference type="OrthoDB" id="191139at2759"/>
<dbReference type="PRINTS" id="PR00081">
    <property type="entry name" value="GDHRDH"/>
</dbReference>
<dbReference type="GO" id="GO:0016491">
    <property type="term" value="F:oxidoreductase activity"/>
    <property type="evidence" value="ECO:0007669"/>
    <property type="project" value="UniProtKB-KW"/>
</dbReference>
<evidence type="ECO:0000313" key="3">
    <source>
        <dbReference type="EMBL" id="RDB18042.1"/>
    </source>
</evidence>
<dbReference type="SUPFAM" id="SSF51735">
    <property type="entry name" value="NAD(P)-binding Rossmann-fold domains"/>
    <property type="match status" value="1"/>
</dbReference>
<keyword evidence="1" id="KW-0521">NADP</keyword>
<dbReference type="PROSITE" id="PS00061">
    <property type="entry name" value="ADH_SHORT"/>
    <property type="match status" value="1"/>
</dbReference>